<gene>
    <name evidence="2" type="ORF">QN216_07025</name>
    <name evidence="1" type="ORF">QN217_03425</name>
</gene>
<proteinExistence type="predicted"/>
<dbReference type="RefSeq" id="WP_369342672.1">
    <property type="nucleotide sequence ID" value="NZ_CP129675.1"/>
</dbReference>
<dbReference type="AlphaFoldDB" id="A0AB39UE55"/>
<evidence type="ECO:0000313" key="2">
    <source>
        <dbReference type="EMBL" id="XDS48093.1"/>
    </source>
</evidence>
<evidence type="ECO:0000313" key="1">
    <source>
        <dbReference type="EMBL" id="XDS47199.1"/>
    </source>
</evidence>
<name>A0AB39UE55_9BIFI</name>
<protein>
    <submittedName>
        <fullName evidence="1">Uncharacterized protein</fullName>
    </submittedName>
</protein>
<reference evidence="1" key="1">
    <citation type="submission" date="2023-07" db="EMBL/GenBank/DDBJ databases">
        <title>Bifidobacterium aquikefiriaerophilum sp. nov. and Bifidobacterium eccum sp. nov., isolated from water kefir.</title>
        <authorList>
            <person name="Breselge S."/>
            <person name="Bellassi P."/>
            <person name="Barcenilla C."/>
            <person name="Alvarez-Ordonez A."/>
            <person name="Morelli L."/>
            <person name="Cotter P.D."/>
        </authorList>
    </citation>
    <scope>NUCLEOTIDE SEQUENCE</scope>
    <source>
        <strain evidence="2">WK013_4_14</strain>
        <strain evidence="1">WK048_4_13</strain>
    </source>
</reference>
<organism evidence="1">
    <name type="scientific">Bifidobacterium fermentum</name>
    <dbReference type="NCBI Taxonomy" id="3059035"/>
    <lineage>
        <taxon>Bacteria</taxon>
        <taxon>Bacillati</taxon>
        <taxon>Actinomycetota</taxon>
        <taxon>Actinomycetes</taxon>
        <taxon>Bifidobacteriales</taxon>
        <taxon>Bifidobacteriaceae</taxon>
        <taxon>Bifidobacterium</taxon>
    </lineage>
</organism>
<sequence>MNQITHRQPIEFGAFPAQPHGALQAISQASSDGTYAPPCPCLALARHHIHQLLPIIATAQTRIAESQSALQGLQGLTWEGKAASQARQHAQRIIIHGQRCSRMLSEIQFRLSAWIR</sequence>
<accession>A0AB39UE55</accession>
<dbReference type="EMBL" id="CP129682">
    <property type="protein sequence ID" value="XDS48093.1"/>
    <property type="molecule type" value="Genomic_DNA"/>
</dbReference>
<dbReference type="EMBL" id="CP129675">
    <property type="protein sequence ID" value="XDS47199.1"/>
    <property type="molecule type" value="Genomic_DNA"/>
</dbReference>